<feature type="transmembrane region" description="Helical" evidence="7">
    <location>
        <begin position="123"/>
        <end position="143"/>
    </location>
</feature>
<dbReference type="GO" id="GO:0005886">
    <property type="term" value="C:plasma membrane"/>
    <property type="evidence" value="ECO:0007669"/>
    <property type="project" value="UniProtKB-SubCell"/>
</dbReference>
<proteinExistence type="inferred from homology"/>
<comment type="similarity">
    <text evidence="7">Belongs to the binding-protein-dependent transport system permease family.</text>
</comment>
<comment type="subcellular location">
    <subcellularLocation>
        <location evidence="1 7">Cell membrane</location>
        <topology evidence="1 7">Multi-pass membrane protein</topology>
    </subcellularLocation>
</comment>
<accession>A0A1E3AYL7</accession>
<evidence type="ECO:0000256" key="4">
    <source>
        <dbReference type="ARBA" id="ARBA00022692"/>
    </source>
</evidence>
<dbReference type="CDD" id="cd06261">
    <property type="entry name" value="TM_PBP2"/>
    <property type="match status" value="1"/>
</dbReference>
<keyword evidence="9" id="KW-0762">Sugar transport</keyword>
<gene>
    <name evidence="9" type="primary">yteP_29</name>
    <name evidence="9" type="ORF">BEH84_01514</name>
</gene>
<reference evidence="9 10" key="1">
    <citation type="submission" date="2016-07" db="EMBL/GenBank/DDBJ databases">
        <title>Characterization of isolates of Eisenbergiella tayi derived from blood cultures, using whole genome sequencing.</title>
        <authorList>
            <person name="Burdz T."/>
            <person name="Wiebe D."/>
            <person name="Huynh C."/>
            <person name="Bernard K."/>
        </authorList>
    </citation>
    <scope>NUCLEOTIDE SEQUENCE [LARGE SCALE GENOMIC DNA]</scope>
    <source>
        <strain evidence="9 10">NML 120489</strain>
    </source>
</reference>
<organism evidence="9 10">
    <name type="scientific">Eisenbergiella tayi</name>
    <dbReference type="NCBI Taxonomy" id="1432052"/>
    <lineage>
        <taxon>Bacteria</taxon>
        <taxon>Bacillati</taxon>
        <taxon>Bacillota</taxon>
        <taxon>Clostridia</taxon>
        <taxon>Lachnospirales</taxon>
        <taxon>Lachnospiraceae</taxon>
        <taxon>Eisenbergiella</taxon>
    </lineage>
</organism>
<dbReference type="EMBL" id="MCGI01000001">
    <property type="protein sequence ID" value="ODM13795.1"/>
    <property type="molecule type" value="Genomic_DNA"/>
</dbReference>
<dbReference type="InterPro" id="IPR035906">
    <property type="entry name" value="MetI-like_sf"/>
</dbReference>
<dbReference type="PANTHER" id="PTHR43227:SF11">
    <property type="entry name" value="BLL4140 PROTEIN"/>
    <property type="match status" value="1"/>
</dbReference>
<dbReference type="Proteomes" id="UP000095003">
    <property type="component" value="Unassembled WGS sequence"/>
</dbReference>
<dbReference type="PANTHER" id="PTHR43227">
    <property type="entry name" value="BLL4140 PROTEIN"/>
    <property type="match status" value="1"/>
</dbReference>
<evidence type="ECO:0000256" key="6">
    <source>
        <dbReference type="ARBA" id="ARBA00023136"/>
    </source>
</evidence>
<dbReference type="InterPro" id="IPR050809">
    <property type="entry name" value="UgpAE/MalFG_permease"/>
</dbReference>
<evidence type="ECO:0000256" key="5">
    <source>
        <dbReference type="ARBA" id="ARBA00022989"/>
    </source>
</evidence>
<evidence type="ECO:0000256" key="1">
    <source>
        <dbReference type="ARBA" id="ARBA00004651"/>
    </source>
</evidence>
<name>A0A1E3AYL7_9FIRM</name>
<evidence type="ECO:0000256" key="7">
    <source>
        <dbReference type="RuleBase" id="RU363032"/>
    </source>
</evidence>
<evidence type="ECO:0000259" key="8">
    <source>
        <dbReference type="PROSITE" id="PS50928"/>
    </source>
</evidence>
<feature type="transmembrane region" description="Helical" evidence="7">
    <location>
        <begin position="21"/>
        <end position="40"/>
    </location>
</feature>
<keyword evidence="3" id="KW-1003">Cell membrane</keyword>
<feature type="transmembrane region" description="Helical" evidence="7">
    <location>
        <begin position="282"/>
        <end position="302"/>
    </location>
</feature>
<keyword evidence="4 7" id="KW-0812">Transmembrane</keyword>
<dbReference type="GO" id="GO:0055085">
    <property type="term" value="P:transmembrane transport"/>
    <property type="evidence" value="ECO:0007669"/>
    <property type="project" value="InterPro"/>
</dbReference>
<keyword evidence="6 7" id="KW-0472">Membrane</keyword>
<evidence type="ECO:0000313" key="10">
    <source>
        <dbReference type="Proteomes" id="UP000095003"/>
    </source>
</evidence>
<dbReference type="InterPro" id="IPR000515">
    <property type="entry name" value="MetI-like"/>
</dbReference>
<dbReference type="SUPFAM" id="SSF161098">
    <property type="entry name" value="MetI-like"/>
    <property type="match status" value="1"/>
</dbReference>
<feature type="transmembrane region" description="Helical" evidence="7">
    <location>
        <begin position="217"/>
        <end position="237"/>
    </location>
</feature>
<dbReference type="PATRIC" id="fig|1432052.3.peg.1656"/>
<dbReference type="AlphaFoldDB" id="A0A1E3AYL7"/>
<sequence length="311" mass="35316">MEKQKIIETKRRPAQRLKQSVPFYLMLLPGMVLLFLFNYLPLYGWKIAFQKFIPAKGLFGDQKWVGTYWFKYIANYPDFLRALRNTLLISFEKLALGLVIAILFSILINEIRNSKLKRTVQTIVYLPHFLSWIILSGVLIDILSPSTGIVNKLIMAMGGQSVFFLGDNRFFQGTMVVTDIWKEFGFNTIVYLAAITSIDPSLYESAVMDGANRLQQIIHITLPGMLPIIMLMLLLNIGSVMNANFDQIFNLYSPTVYKTGDVLDTLVYRIGLVNANYSLSTAIGIFKSLVSMVLVGTSYLSAYKFAGYRIF</sequence>
<protein>
    <submittedName>
        <fullName evidence="9">Putative multiple-sugar transport system permease YteP</fullName>
    </submittedName>
</protein>
<dbReference type="Pfam" id="PF00528">
    <property type="entry name" value="BPD_transp_1"/>
    <property type="match status" value="1"/>
</dbReference>
<evidence type="ECO:0000313" key="9">
    <source>
        <dbReference type="EMBL" id="ODM13795.1"/>
    </source>
</evidence>
<evidence type="ECO:0000256" key="3">
    <source>
        <dbReference type="ARBA" id="ARBA00022475"/>
    </source>
</evidence>
<feature type="transmembrane region" description="Helical" evidence="7">
    <location>
        <begin position="149"/>
        <end position="166"/>
    </location>
</feature>
<feature type="domain" description="ABC transmembrane type-1" evidence="8">
    <location>
        <begin position="83"/>
        <end position="298"/>
    </location>
</feature>
<keyword evidence="5 7" id="KW-1133">Transmembrane helix</keyword>
<dbReference type="PROSITE" id="PS50928">
    <property type="entry name" value="ABC_TM1"/>
    <property type="match status" value="1"/>
</dbReference>
<feature type="transmembrane region" description="Helical" evidence="7">
    <location>
        <begin position="94"/>
        <end position="111"/>
    </location>
</feature>
<comment type="caution">
    <text evidence="9">The sequence shown here is derived from an EMBL/GenBank/DDBJ whole genome shotgun (WGS) entry which is preliminary data.</text>
</comment>
<dbReference type="Gene3D" id="1.10.3720.10">
    <property type="entry name" value="MetI-like"/>
    <property type="match status" value="1"/>
</dbReference>
<keyword evidence="2 7" id="KW-0813">Transport</keyword>
<evidence type="ECO:0000256" key="2">
    <source>
        <dbReference type="ARBA" id="ARBA00022448"/>
    </source>
</evidence>
<dbReference type="RefSeq" id="WP_069156281.1">
    <property type="nucleotide sequence ID" value="NZ_DAWDRA010000273.1"/>
</dbReference>